<reference evidence="5 6" key="1">
    <citation type="submission" date="2021-01" db="EMBL/GenBank/DDBJ databases">
        <title>Whole genome shotgun sequence of Verrucosispora gifhornensis NBRC 16317.</title>
        <authorList>
            <person name="Komaki H."/>
            <person name="Tamura T."/>
        </authorList>
    </citation>
    <scope>NUCLEOTIDE SEQUENCE [LARGE SCALE GENOMIC DNA]</scope>
    <source>
        <strain evidence="5 6">NBRC 16317</strain>
    </source>
</reference>
<protein>
    <recommendedName>
        <fullName evidence="4">Bacterial transcriptional activator domain-containing protein</fullName>
    </recommendedName>
</protein>
<organism evidence="5 6">
    <name type="scientific">Micromonospora gifhornensis</name>
    <dbReference type="NCBI Taxonomy" id="84594"/>
    <lineage>
        <taxon>Bacteria</taxon>
        <taxon>Bacillati</taxon>
        <taxon>Actinomycetota</taxon>
        <taxon>Actinomycetes</taxon>
        <taxon>Micromonosporales</taxon>
        <taxon>Micromonosporaceae</taxon>
        <taxon>Micromonospora</taxon>
    </lineage>
</organism>
<feature type="coiled-coil region" evidence="3">
    <location>
        <begin position="819"/>
        <end position="846"/>
    </location>
</feature>
<dbReference type="InterPro" id="IPR041664">
    <property type="entry name" value="AAA_16"/>
</dbReference>
<dbReference type="InterPro" id="IPR011990">
    <property type="entry name" value="TPR-like_helical_dom_sf"/>
</dbReference>
<accession>A0ABQ4IFL7</accession>
<name>A0ABQ4IFL7_9ACTN</name>
<dbReference type="SUPFAM" id="SSF48452">
    <property type="entry name" value="TPR-like"/>
    <property type="match status" value="2"/>
</dbReference>
<feature type="domain" description="Bacterial transcriptional activator" evidence="4">
    <location>
        <begin position="90"/>
        <end position="214"/>
    </location>
</feature>
<evidence type="ECO:0000256" key="3">
    <source>
        <dbReference type="SAM" id="Coils"/>
    </source>
</evidence>
<evidence type="ECO:0000259" key="4">
    <source>
        <dbReference type="SMART" id="SM01043"/>
    </source>
</evidence>
<evidence type="ECO:0000313" key="5">
    <source>
        <dbReference type="EMBL" id="GIJ16533.1"/>
    </source>
</evidence>
<dbReference type="Pfam" id="PF13191">
    <property type="entry name" value="AAA_16"/>
    <property type="match status" value="1"/>
</dbReference>
<dbReference type="PANTHER" id="PTHR16305:SF35">
    <property type="entry name" value="TRANSCRIPTIONAL ACTIVATOR DOMAIN"/>
    <property type="match status" value="1"/>
</dbReference>
<dbReference type="PANTHER" id="PTHR16305">
    <property type="entry name" value="TESTICULAR SOLUBLE ADENYLYL CYCLASE"/>
    <property type="match status" value="1"/>
</dbReference>
<dbReference type="Gene3D" id="1.10.10.10">
    <property type="entry name" value="Winged helix-like DNA-binding domain superfamily/Winged helix DNA-binding domain"/>
    <property type="match status" value="1"/>
</dbReference>
<dbReference type="InterPro" id="IPR027417">
    <property type="entry name" value="P-loop_NTPase"/>
</dbReference>
<dbReference type="SMART" id="SM01043">
    <property type="entry name" value="BTAD"/>
    <property type="match status" value="1"/>
</dbReference>
<keyword evidence="1" id="KW-0547">Nucleotide-binding</keyword>
<dbReference type="SUPFAM" id="SSF52540">
    <property type="entry name" value="P-loop containing nucleoside triphosphate hydrolases"/>
    <property type="match status" value="1"/>
</dbReference>
<dbReference type="Gene3D" id="1.25.40.10">
    <property type="entry name" value="Tetratricopeptide repeat domain"/>
    <property type="match status" value="3"/>
</dbReference>
<gene>
    <name evidence="5" type="ORF">Vgi01_32170</name>
</gene>
<keyword evidence="2" id="KW-0067">ATP-binding</keyword>
<comment type="caution">
    <text evidence="5">The sequence shown here is derived from an EMBL/GenBank/DDBJ whole genome shotgun (WGS) entry which is preliminary data.</text>
</comment>
<proteinExistence type="predicted"/>
<keyword evidence="3" id="KW-0175">Coiled coil</keyword>
<evidence type="ECO:0000256" key="1">
    <source>
        <dbReference type="ARBA" id="ARBA00022741"/>
    </source>
</evidence>
<sequence>MTVDTVAVPDTAWTRRQPITLVKLLALAPNRQLHREQAIAALWPDSTVEEAAPRLHKAAHYARRVLGPDSVVLHRELISLFPNAGTEVRIDAVEFDDLASEALKHEDAAAAGRAVDAYGGDLLPEDRYEEWAQGYRERLRRTYLEVCRLAGRWSDLVAADPTDVRVGVALMRERAASGDHHSALRVFERLDRARQLELGATPDAEALALREALIGPTSPRAASQSLVGRRRERVELERVIEEAATGHGRVVLLAGAAGMGKSTLAAWLRERVVARGWRTGQGVVSAVEGAWPFAPVLEALADLARRHPTLLDGLNDRYRADIDRALSGEVGNWAGQNATQRLFIAVAQLARLAAAGPGLLLIVEDVHDADEGTMRLLRYLVRTCRDERLVLLLTHRRQPTTDAFERIRNSLLGRSGALDLALPSLTQSETAALVAAQAPHLPDEVVEHIWSISGGVPFTVSELARSAVDGELRAPAEAVLGSLDPPTRAALERVALMGSTFDTDGFIAMSDLPEEQAFDCLDAALAVLVIERTLTGFRFRHPLIREALLDAVPPHRRPALHRSCARRLIEFGASPARVGHHLIAAGDTDAAVPFVLRAAQTEVAVGAFRDALSLVESILGAARDEDLVAALTLRADALAAIGDVAALAAYREALAVADQRQARVLRARMGQLAVVSGDTDTAAAILDGLEPDGGPDDSAVLLAHGALAYFTGDIEGARAAVADSLRADPAQGSALLQSNLVALRGLITHTRGEWNHTLRAELMRTRDDPGLATTVSDAHLCVAEYLLYGPTPYEDVIDLAQGLRRTAQSSGVLRAVAFARALAGEAELLAGNLDEAERELSTAVELHREIGATAGEAHSLQRLAELHLTRGHQSTATRLLRRALPLARASVLAPHLIQRIYGTTVAAADSPEAARTAIDAAKAAMAQTDSCEFCAIMFEVPAAITCVRIGDLDAARTFLAAAERSSTLWEGTAWQAATLEARARLLAAEGDTEQARQLRHRAADIFDDVAHPLDAARCRAG</sequence>
<evidence type="ECO:0000256" key="2">
    <source>
        <dbReference type="ARBA" id="ARBA00022840"/>
    </source>
</evidence>
<dbReference type="CDD" id="cd00267">
    <property type="entry name" value="ABC_ATPase"/>
    <property type="match status" value="1"/>
</dbReference>
<dbReference type="Proteomes" id="UP000647860">
    <property type="component" value="Unassembled WGS sequence"/>
</dbReference>
<evidence type="ECO:0000313" key="6">
    <source>
        <dbReference type="Proteomes" id="UP000647860"/>
    </source>
</evidence>
<dbReference type="InterPro" id="IPR005158">
    <property type="entry name" value="BTAD"/>
</dbReference>
<keyword evidence="6" id="KW-1185">Reference proteome</keyword>
<dbReference type="EMBL" id="BOPA01000021">
    <property type="protein sequence ID" value="GIJ16533.1"/>
    <property type="molecule type" value="Genomic_DNA"/>
</dbReference>
<dbReference type="InterPro" id="IPR036388">
    <property type="entry name" value="WH-like_DNA-bd_sf"/>
</dbReference>